<sequence>MQVQAIVSSPVVHRVVHYAARMVQSTASTLRAALGARVRRERHARRWTLEQLAHAAGVSRRQLVTIEQGDANPSIGTLLAIADALGVGLPALVAPPEGGAVAVTRAGEGAVLWSSDGGSARLLVGTQPPDVLELWDWTLAPGDRHGSDGHADGTREVLHVLAGTVTVETGEAEHVLAVGDAIAFPGDVAHAYRNDADETARFSLAVLEPDVAQATARMETHDDVHR</sequence>
<evidence type="ECO:0000313" key="4">
    <source>
        <dbReference type="Proteomes" id="UP001501599"/>
    </source>
</evidence>
<dbReference type="SUPFAM" id="SSF47413">
    <property type="entry name" value="lambda repressor-like DNA-binding domains"/>
    <property type="match status" value="1"/>
</dbReference>
<dbReference type="SUPFAM" id="SSF51182">
    <property type="entry name" value="RmlC-like cupins"/>
    <property type="match status" value="1"/>
</dbReference>
<dbReference type="PROSITE" id="PS50943">
    <property type="entry name" value="HTH_CROC1"/>
    <property type="match status" value="1"/>
</dbReference>
<keyword evidence="1" id="KW-0238">DNA-binding</keyword>
<proteinExistence type="predicted"/>
<dbReference type="EMBL" id="BAAAQT010000001">
    <property type="protein sequence ID" value="GAA2170375.1"/>
    <property type="molecule type" value="Genomic_DNA"/>
</dbReference>
<dbReference type="CDD" id="cd02209">
    <property type="entry name" value="cupin_XRE_C"/>
    <property type="match status" value="1"/>
</dbReference>
<dbReference type="Gene3D" id="2.60.120.10">
    <property type="entry name" value="Jelly Rolls"/>
    <property type="match status" value="1"/>
</dbReference>
<evidence type="ECO:0000313" key="3">
    <source>
        <dbReference type="EMBL" id="GAA2170375.1"/>
    </source>
</evidence>
<dbReference type="SMART" id="SM00530">
    <property type="entry name" value="HTH_XRE"/>
    <property type="match status" value="1"/>
</dbReference>
<gene>
    <name evidence="3" type="ORF">GCM10009846_00500</name>
</gene>
<dbReference type="Proteomes" id="UP001501599">
    <property type="component" value="Unassembled WGS sequence"/>
</dbReference>
<feature type="domain" description="HTH cro/C1-type" evidence="2">
    <location>
        <begin position="38"/>
        <end position="92"/>
    </location>
</feature>
<comment type="caution">
    <text evidence="3">The sequence shown here is derived from an EMBL/GenBank/DDBJ whole genome shotgun (WGS) entry which is preliminary data.</text>
</comment>
<dbReference type="InterPro" id="IPR011051">
    <property type="entry name" value="RmlC_Cupin_sf"/>
</dbReference>
<dbReference type="InterPro" id="IPR013096">
    <property type="entry name" value="Cupin_2"/>
</dbReference>
<organism evidence="3 4">
    <name type="scientific">Agrococcus versicolor</name>
    <dbReference type="NCBI Taxonomy" id="501482"/>
    <lineage>
        <taxon>Bacteria</taxon>
        <taxon>Bacillati</taxon>
        <taxon>Actinomycetota</taxon>
        <taxon>Actinomycetes</taxon>
        <taxon>Micrococcales</taxon>
        <taxon>Microbacteriaceae</taxon>
        <taxon>Agrococcus</taxon>
    </lineage>
</organism>
<protein>
    <submittedName>
        <fullName evidence="3">Helix-turn-helix domain-containing protein</fullName>
    </submittedName>
</protein>
<dbReference type="PANTHER" id="PTHR46797">
    <property type="entry name" value="HTH-TYPE TRANSCRIPTIONAL REGULATOR"/>
    <property type="match status" value="1"/>
</dbReference>
<dbReference type="PANTHER" id="PTHR46797:SF1">
    <property type="entry name" value="METHYLPHOSPHONATE SYNTHASE"/>
    <property type="match status" value="1"/>
</dbReference>
<keyword evidence="4" id="KW-1185">Reference proteome</keyword>
<dbReference type="Pfam" id="PF07883">
    <property type="entry name" value="Cupin_2"/>
    <property type="match status" value="1"/>
</dbReference>
<dbReference type="InterPro" id="IPR014710">
    <property type="entry name" value="RmlC-like_jellyroll"/>
</dbReference>
<evidence type="ECO:0000259" key="2">
    <source>
        <dbReference type="PROSITE" id="PS50943"/>
    </source>
</evidence>
<evidence type="ECO:0000256" key="1">
    <source>
        <dbReference type="ARBA" id="ARBA00023125"/>
    </source>
</evidence>
<name>A0ABN3AIE7_9MICO</name>
<dbReference type="InterPro" id="IPR001387">
    <property type="entry name" value="Cro/C1-type_HTH"/>
</dbReference>
<dbReference type="InterPro" id="IPR050807">
    <property type="entry name" value="TransReg_Diox_bact_type"/>
</dbReference>
<accession>A0ABN3AIE7</accession>
<dbReference type="CDD" id="cd00093">
    <property type="entry name" value="HTH_XRE"/>
    <property type="match status" value="1"/>
</dbReference>
<dbReference type="InterPro" id="IPR010982">
    <property type="entry name" value="Lambda_DNA-bd_dom_sf"/>
</dbReference>
<dbReference type="Gene3D" id="1.10.260.40">
    <property type="entry name" value="lambda repressor-like DNA-binding domains"/>
    <property type="match status" value="1"/>
</dbReference>
<reference evidence="3 4" key="1">
    <citation type="journal article" date="2019" name="Int. J. Syst. Evol. Microbiol.">
        <title>The Global Catalogue of Microorganisms (GCM) 10K type strain sequencing project: providing services to taxonomists for standard genome sequencing and annotation.</title>
        <authorList>
            <consortium name="The Broad Institute Genomics Platform"/>
            <consortium name="The Broad Institute Genome Sequencing Center for Infectious Disease"/>
            <person name="Wu L."/>
            <person name="Ma J."/>
        </authorList>
    </citation>
    <scope>NUCLEOTIDE SEQUENCE [LARGE SCALE GENOMIC DNA]</scope>
    <source>
        <strain evidence="3 4">JCM 16026</strain>
    </source>
</reference>
<dbReference type="Pfam" id="PF13560">
    <property type="entry name" value="HTH_31"/>
    <property type="match status" value="1"/>
</dbReference>